<sequence>MAAMAAMAPMQSLQLEPLPRKPEEEPIDGPSGHLPDGSPDGVEHLPDGSPDGMEQFQRSGARRYQSHRNPMPTVPRSWEAMNIHTLARAEPEQAAEPGQPDLRAASAPPILPNAPPKILCRVCRKAALGIRMRTCRAEG</sequence>
<comment type="caution">
    <text evidence="2">The sequence shown here is derived from an EMBL/GenBank/DDBJ whole genome shotgun (WGS) entry which is preliminary data.</text>
</comment>
<organism evidence="2 3">
    <name type="scientific">Symbiodinium natans</name>
    <dbReference type="NCBI Taxonomy" id="878477"/>
    <lineage>
        <taxon>Eukaryota</taxon>
        <taxon>Sar</taxon>
        <taxon>Alveolata</taxon>
        <taxon>Dinophyceae</taxon>
        <taxon>Suessiales</taxon>
        <taxon>Symbiodiniaceae</taxon>
        <taxon>Symbiodinium</taxon>
    </lineage>
</organism>
<evidence type="ECO:0000313" key="2">
    <source>
        <dbReference type="EMBL" id="CAE7443848.1"/>
    </source>
</evidence>
<evidence type="ECO:0000313" key="3">
    <source>
        <dbReference type="Proteomes" id="UP000604046"/>
    </source>
</evidence>
<name>A0A812RLU6_9DINO</name>
<dbReference type="EMBL" id="CAJNDS010002347">
    <property type="protein sequence ID" value="CAE7443848.1"/>
    <property type="molecule type" value="Genomic_DNA"/>
</dbReference>
<feature type="region of interest" description="Disordered" evidence="1">
    <location>
        <begin position="1"/>
        <end position="113"/>
    </location>
</feature>
<protein>
    <submittedName>
        <fullName evidence="2">Uncharacterized protein</fullName>
    </submittedName>
</protein>
<dbReference type="AlphaFoldDB" id="A0A812RLU6"/>
<dbReference type="Proteomes" id="UP000604046">
    <property type="component" value="Unassembled WGS sequence"/>
</dbReference>
<feature type="compositionally biased region" description="Low complexity" evidence="1">
    <location>
        <begin position="1"/>
        <end position="17"/>
    </location>
</feature>
<evidence type="ECO:0000256" key="1">
    <source>
        <dbReference type="SAM" id="MobiDB-lite"/>
    </source>
</evidence>
<gene>
    <name evidence="2" type="ORF">SNAT2548_LOCUS24143</name>
</gene>
<proteinExistence type="predicted"/>
<keyword evidence="3" id="KW-1185">Reference proteome</keyword>
<accession>A0A812RLU6</accession>
<reference evidence="2" key="1">
    <citation type="submission" date="2021-02" db="EMBL/GenBank/DDBJ databases">
        <authorList>
            <person name="Dougan E. K."/>
            <person name="Rhodes N."/>
            <person name="Thang M."/>
            <person name="Chan C."/>
        </authorList>
    </citation>
    <scope>NUCLEOTIDE SEQUENCE</scope>
</reference>